<dbReference type="InterPro" id="IPR008030">
    <property type="entry name" value="NmrA-like"/>
</dbReference>
<keyword evidence="7" id="KW-1185">Reference proteome</keyword>
<dbReference type="OrthoDB" id="419598at2759"/>
<dbReference type="Proteomes" id="UP000827724">
    <property type="component" value="Unassembled WGS sequence"/>
</dbReference>
<dbReference type="CDD" id="cd05259">
    <property type="entry name" value="PCBER_SDR_a"/>
    <property type="match status" value="1"/>
</dbReference>
<dbReference type="Pfam" id="PF05368">
    <property type="entry name" value="NmrA"/>
    <property type="match status" value="1"/>
</dbReference>
<accession>A0A9P8QML0</accession>
<comment type="caution">
    <text evidence="6">The sequence shown here is derived from an EMBL/GenBank/DDBJ whole genome shotgun (WGS) entry which is preliminary data.</text>
</comment>
<organism evidence="6 7">
    <name type="scientific">Trichoderma cornu-damae</name>
    <dbReference type="NCBI Taxonomy" id="654480"/>
    <lineage>
        <taxon>Eukaryota</taxon>
        <taxon>Fungi</taxon>
        <taxon>Dikarya</taxon>
        <taxon>Ascomycota</taxon>
        <taxon>Pezizomycotina</taxon>
        <taxon>Sordariomycetes</taxon>
        <taxon>Hypocreomycetidae</taxon>
        <taxon>Hypocreales</taxon>
        <taxon>Hypocreaceae</taxon>
        <taxon>Trichoderma</taxon>
    </lineage>
</organism>
<dbReference type="PANTHER" id="PTHR47706:SF4">
    <property type="entry name" value="NMRA-LIKE DOMAIN-CONTAINING PROTEIN"/>
    <property type="match status" value="1"/>
</dbReference>
<evidence type="ECO:0000313" key="7">
    <source>
        <dbReference type="Proteomes" id="UP000827724"/>
    </source>
</evidence>
<dbReference type="Gene3D" id="3.40.50.720">
    <property type="entry name" value="NAD(P)-binding Rossmann-like Domain"/>
    <property type="match status" value="1"/>
</dbReference>
<dbReference type="SUPFAM" id="SSF51735">
    <property type="entry name" value="NAD(P)-binding Rossmann-fold domains"/>
    <property type="match status" value="1"/>
</dbReference>
<feature type="compositionally biased region" description="Basic and acidic residues" evidence="4">
    <location>
        <begin position="372"/>
        <end position="383"/>
    </location>
</feature>
<evidence type="ECO:0000256" key="1">
    <source>
        <dbReference type="ARBA" id="ARBA00005725"/>
    </source>
</evidence>
<dbReference type="PANTHER" id="PTHR47706">
    <property type="entry name" value="NMRA-LIKE FAMILY PROTEIN"/>
    <property type="match status" value="1"/>
</dbReference>
<proteinExistence type="inferred from homology"/>
<dbReference type="Gene3D" id="3.90.25.10">
    <property type="entry name" value="UDP-galactose 4-epimerase, domain 1"/>
    <property type="match status" value="1"/>
</dbReference>
<keyword evidence="2" id="KW-0521">NADP</keyword>
<reference evidence="6" key="1">
    <citation type="submission" date="2021-08" db="EMBL/GenBank/DDBJ databases">
        <title>Chromosome-Level Trichoderma cornu-damae using Hi-C Data.</title>
        <authorList>
            <person name="Kim C.S."/>
        </authorList>
    </citation>
    <scope>NUCLEOTIDE SEQUENCE</scope>
    <source>
        <strain evidence="6">KA19-0412C</strain>
    </source>
</reference>
<dbReference type="InterPro" id="IPR036291">
    <property type="entry name" value="NAD(P)-bd_dom_sf"/>
</dbReference>
<gene>
    <name evidence="6" type="ORF">Trco_002411</name>
</gene>
<dbReference type="InterPro" id="IPR051609">
    <property type="entry name" value="NmrA/Isoflavone_reductase-like"/>
</dbReference>
<evidence type="ECO:0000256" key="2">
    <source>
        <dbReference type="ARBA" id="ARBA00022857"/>
    </source>
</evidence>
<evidence type="ECO:0000256" key="4">
    <source>
        <dbReference type="SAM" id="MobiDB-lite"/>
    </source>
</evidence>
<sequence>MVTVAIAGGGSSIASNIIPAILAAKKHQLVILSRSPRPDLEKQGAIIKVVDYSSREQLTKALDGVHTVISCIWSYGPELAGSQITLLEAAKEANVKRFVPSDWGIPAYDKISTYKPKAAVWEAVQASGLEYTRFIPGLWMNVWAVGAPRDEAGGRSGYEGPAFLVDIQGGSILIPGDGSCKLVVTDMKDIGKYVAAALDFETWDGDSLIVGERLSVNELVDKIEKVTGKALDKSYISLEGIDAVLAGDADALTKVIHEFLRIIGEGLYDFEPNVNQQAPEVKPTTVDEFLAKHWSTSKGIELHADIDLYGHLRGAAAPTGTHAPRAGGSVKGGAEDGGLEDEARDEALAEESSGEVQGDEGNDLGAGGDGAAHPEADGRDGRVDVGALAEDDARSVGEAGLGPDGGRGRGAEARDGRVGHDGELRADVDDAGDGESRQGDAGDGDGGGDWRRDGSARREADLDRRAKVVLGGDGGLEAVGQRERDVGVQGAPGLAVGARDAEVDAADGGAVDGAREVVAHVDADVLAHGSGAVPGGGGGGGAGDVDAGVLGEVPPPRLGGGHQGRVRRGVVGDGLDGEGLAAAVAGAGVALGHAAWAARRSLALANFIVMSSVVQSTDSTAPWKWRALSRRKLLDALRVKFAKMPGGRAATVRDFTAKSLLLLLLLLLL</sequence>
<feature type="compositionally biased region" description="Basic and acidic residues" evidence="4">
    <location>
        <begin position="406"/>
        <end position="440"/>
    </location>
</feature>
<dbReference type="AlphaFoldDB" id="A0A9P8QML0"/>
<evidence type="ECO:0000313" key="6">
    <source>
        <dbReference type="EMBL" id="KAH6609065.1"/>
    </source>
</evidence>
<dbReference type="GO" id="GO:0016491">
    <property type="term" value="F:oxidoreductase activity"/>
    <property type="evidence" value="ECO:0007669"/>
    <property type="project" value="UniProtKB-KW"/>
</dbReference>
<protein>
    <submittedName>
        <fullName evidence="6">Nad-p-binding</fullName>
    </submittedName>
</protein>
<feature type="region of interest" description="Disordered" evidence="4">
    <location>
        <begin position="319"/>
        <end position="459"/>
    </location>
</feature>
<dbReference type="EMBL" id="JAIWOZ010000002">
    <property type="protein sequence ID" value="KAH6609065.1"/>
    <property type="molecule type" value="Genomic_DNA"/>
</dbReference>
<dbReference type="InterPro" id="IPR045312">
    <property type="entry name" value="PCBER-like"/>
</dbReference>
<evidence type="ECO:0000259" key="5">
    <source>
        <dbReference type="Pfam" id="PF05368"/>
    </source>
</evidence>
<keyword evidence="3" id="KW-0560">Oxidoreductase</keyword>
<name>A0A9P8QML0_9HYPO</name>
<feature type="compositionally biased region" description="Basic and acidic residues" evidence="4">
    <location>
        <begin position="448"/>
        <end position="459"/>
    </location>
</feature>
<feature type="compositionally biased region" description="Acidic residues" evidence="4">
    <location>
        <begin position="337"/>
        <end position="362"/>
    </location>
</feature>
<comment type="similarity">
    <text evidence="1">Belongs to the NmrA-type oxidoreductase family. Isoflavone reductase subfamily.</text>
</comment>
<evidence type="ECO:0000256" key="3">
    <source>
        <dbReference type="ARBA" id="ARBA00023002"/>
    </source>
</evidence>
<feature type="domain" description="NmrA-like" evidence="5">
    <location>
        <begin position="3"/>
        <end position="290"/>
    </location>
</feature>